<gene>
    <name evidence="6" type="ORF">METZ01_LOCUS193471</name>
</gene>
<dbReference type="Gene3D" id="3.55.50.30">
    <property type="match status" value="1"/>
</dbReference>
<proteinExistence type="predicted"/>
<feature type="region of interest" description="Disordered" evidence="4">
    <location>
        <begin position="283"/>
        <end position="328"/>
    </location>
</feature>
<evidence type="ECO:0000259" key="5">
    <source>
        <dbReference type="Pfam" id="PF03958"/>
    </source>
</evidence>
<evidence type="ECO:0000313" key="6">
    <source>
        <dbReference type="EMBL" id="SVB40617.1"/>
    </source>
</evidence>
<dbReference type="InterPro" id="IPR050810">
    <property type="entry name" value="Bact_Secretion_Sys_Channel"/>
</dbReference>
<dbReference type="GO" id="GO:0015627">
    <property type="term" value="C:type II protein secretion system complex"/>
    <property type="evidence" value="ECO:0007669"/>
    <property type="project" value="TreeGrafter"/>
</dbReference>
<name>A0A382DSQ1_9ZZZZ</name>
<accession>A0A382DSQ1</accession>
<dbReference type="Pfam" id="PF03958">
    <property type="entry name" value="Secretin_N"/>
    <property type="match status" value="1"/>
</dbReference>
<feature type="domain" description="NolW-like" evidence="5">
    <location>
        <begin position="168"/>
        <end position="224"/>
    </location>
</feature>
<dbReference type="GO" id="GO:0009306">
    <property type="term" value="P:protein secretion"/>
    <property type="evidence" value="ECO:0007669"/>
    <property type="project" value="TreeGrafter"/>
</dbReference>
<keyword evidence="3" id="KW-0472">Membrane</keyword>
<dbReference type="PANTHER" id="PTHR30332">
    <property type="entry name" value="PROBABLE GENERAL SECRETION PATHWAY PROTEIN D"/>
    <property type="match status" value="1"/>
</dbReference>
<dbReference type="AlphaFoldDB" id="A0A382DSQ1"/>
<evidence type="ECO:0000256" key="1">
    <source>
        <dbReference type="ARBA" id="ARBA00004370"/>
    </source>
</evidence>
<dbReference type="InterPro" id="IPR005644">
    <property type="entry name" value="NolW-like"/>
</dbReference>
<keyword evidence="2" id="KW-0732">Signal</keyword>
<dbReference type="PROSITE" id="PS51257">
    <property type="entry name" value="PROKAR_LIPOPROTEIN"/>
    <property type="match status" value="1"/>
</dbReference>
<protein>
    <recommendedName>
        <fullName evidence="5">NolW-like domain-containing protein</fullName>
    </recommendedName>
</protein>
<dbReference type="Gene3D" id="3.30.1370.120">
    <property type="match status" value="2"/>
</dbReference>
<evidence type="ECO:0000256" key="2">
    <source>
        <dbReference type="ARBA" id="ARBA00022729"/>
    </source>
</evidence>
<dbReference type="GO" id="GO:0016020">
    <property type="term" value="C:membrane"/>
    <property type="evidence" value="ECO:0007669"/>
    <property type="project" value="UniProtKB-SubCell"/>
</dbReference>
<organism evidence="6">
    <name type="scientific">marine metagenome</name>
    <dbReference type="NCBI Taxonomy" id="408172"/>
    <lineage>
        <taxon>unclassified sequences</taxon>
        <taxon>metagenomes</taxon>
        <taxon>ecological metagenomes</taxon>
    </lineage>
</organism>
<dbReference type="PANTHER" id="PTHR30332:SF24">
    <property type="entry name" value="SECRETIN GSPD-RELATED"/>
    <property type="match status" value="1"/>
</dbReference>
<dbReference type="EMBL" id="UINC01040563">
    <property type="protein sequence ID" value="SVB40617.1"/>
    <property type="molecule type" value="Genomic_DNA"/>
</dbReference>
<evidence type="ECO:0000256" key="4">
    <source>
        <dbReference type="SAM" id="MobiDB-lite"/>
    </source>
</evidence>
<sequence>MKNPILPLLVTLAMACVTTLFAQEPPKPAKPVPPAPKSVNPEAHGKKVLANKDGATDANNDVSASLRLEKTQLEMVLNIYSELTGRSIIRTANLPKVVFDLNPAGPISKEEAAALITDLLAGKELLIVHTGDDTAKVIPSAVAYKESVSFSSADDLPNSDLYVAVKIKTQHVDPSELIDMLNSFSRNGRGSVIAVDVSRTLILRDCARNVKRMLEMLKEADVPDTLIHLTEVIPLKKAKAAEIATALSELTDKPRVYFSPPEIPAPKLDKDKSQAASPLNALEHVTTGSSRSSSSRPSSSSGRGSSSMSSRSGSLVSRPSQKTPLGNTSIVPLYGSNSILVVAPTKEKMDLVKKIVGLIEAGTK</sequence>
<evidence type="ECO:0000256" key="3">
    <source>
        <dbReference type="ARBA" id="ARBA00023136"/>
    </source>
</evidence>
<feature type="compositionally biased region" description="Low complexity" evidence="4">
    <location>
        <begin position="288"/>
        <end position="320"/>
    </location>
</feature>
<comment type="subcellular location">
    <subcellularLocation>
        <location evidence="1">Membrane</location>
    </subcellularLocation>
</comment>
<dbReference type="InterPro" id="IPR038591">
    <property type="entry name" value="NolW-like_sf"/>
</dbReference>
<reference evidence="6" key="1">
    <citation type="submission" date="2018-05" db="EMBL/GenBank/DDBJ databases">
        <authorList>
            <person name="Lanie J.A."/>
            <person name="Ng W.-L."/>
            <person name="Kazmierczak K.M."/>
            <person name="Andrzejewski T.M."/>
            <person name="Davidsen T.M."/>
            <person name="Wayne K.J."/>
            <person name="Tettelin H."/>
            <person name="Glass J.I."/>
            <person name="Rusch D."/>
            <person name="Podicherti R."/>
            <person name="Tsui H.-C.T."/>
            <person name="Winkler M.E."/>
        </authorList>
    </citation>
    <scope>NUCLEOTIDE SEQUENCE</scope>
</reference>